<dbReference type="EMBL" id="BAABDK010000027">
    <property type="protein sequence ID" value="GAA4045927.1"/>
    <property type="molecule type" value="Genomic_DNA"/>
</dbReference>
<protein>
    <submittedName>
        <fullName evidence="2">Uncharacterized protein</fullName>
    </submittedName>
</protein>
<keyword evidence="1" id="KW-0732">Signal</keyword>
<evidence type="ECO:0000313" key="3">
    <source>
        <dbReference type="Proteomes" id="UP001501469"/>
    </source>
</evidence>
<keyword evidence="3" id="KW-1185">Reference proteome</keyword>
<feature type="signal peptide" evidence="1">
    <location>
        <begin position="1"/>
        <end position="22"/>
    </location>
</feature>
<sequence>MLKTSRHFLAIMNIKYSPFALFCLLGTACSESPSSETSAVNAPVASDATASATDSKATYRILDLTKNEDAGKLNVDVLLSKKVDETQLKQLGLRIKDSIGSYQKNYLFFYLNGMKVGSGAWATANYTPDEEIRVLGATQAEEDSSKSKLRVDGKVLGKWYDEQRSNSGLAFYEKDGKCFLKRVYKGGTPITTRFVRTGNTFKPKEDTGLGEYFVVQEDGTLGFVNDEGKVFGQAFPIK</sequence>
<evidence type="ECO:0000313" key="2">
    <source>
        <dbReference type="EMBL" id="GAA4045927.1"/>
    </source>
</evidence>
<evidence type="ECO:0000256" key="1">
    <source>
        <dbReference type="SAM" id="SignalP"/>
    </source>
</evidence>
<comment type="caution">
    <text evidence="2">The sequence shown here is derived from an EMBL/GenBank/DDBJ whole genome shotgun (WGS) entry which is preliminary data.</text>
</comment>
<gene>
    <name evidence="2" type="ORF">GCM10022409_35000</name>
</gene>
<feature type="chain" id="PRO_5046456660" evidence="1">
    <location>
        <begin position="23"/>
        <end position="238"/>
    </location>
</feature>
<dbReference type="PROSITE" id="PS51257">
    <property type="entry name" value="PROKAR_LIPOPROTEIN"/>
    <property type="match status" value="1"/>
</dbReference>
<organism evidence="2 3">
    <name type="scientific">Hymenobacter glaciei</name>
    <dbReference type="NCBI Taxonomy" id="877209"/>
    <lineage>
        <taxon>Bacteria</taxon>
        <taxon>Pseudomonadati</taxon>
        <taxon>Bacteroidota</taxon>
        <taxon>Cytophagia</taxon>
        <taxon>Cytophagales</taxon>
        <taxon>Hymenobacteraceae</taxon>
        <taxon>Hymenobacter</taxon>
    </lineage>
</organism>
<dbReference type="Proteomes" id="UP001501469">
    <property type="component" value="Unassembled WGS sequence"/>
</dbReference>
<proteinExistence type="predicted"/>
<name>A0ABP7UKE2_9BACT</name>
<reference evidence="3" key="1">
    <citation type="journal article" date="2019" name="Int. J. Syst. Evol. Microbiol.">
        <title>The Global Catalogue of Microorganisms (GCM) 10K type strain sequencing project: providing services to taxonomists for standard genome sequencing and annotation.</title>
        <authorList>
            <consortium name="The Broad Institute Genomics Platform"/>
            <consortium name="The Broad Institute Genome Sequencing Center for Infectious Disease"/>
            <person name="Wu L."/>
            <person name="Ma J."/>
        </authorList>
    </citation>
    <scope>NUCLEOTIDE SEQUENCE [LARGE SCALE GENOMIC DNA]</scope>
    <source>
        <strain evidence="3">JCM 17225</strain>
    </source>
</reference>
<accession>A0ABP7UKE2</accession>